<evidence type="ECO:0000256" key="4">
    <source>
        <dbReference type="ARBA" id="ARBA00022723"/>
    </source>
</evidence>
<dbReference type="EMBL" id="AP021861">
    <property type="protein sequence ID" value="BBO33169.1"/>
    <property type="molecule type" value="Genomic_DNA"/>
</dbReference>
<evidence type="ECO:0000256" key="3">
    <source>
        <dbReference type="ARBA" id="ARBA00022448"/>
    </source>
</evidence>
<evidence type="ECO:0000256" key="2">
    <source>
        <dbReference type="ARBA" id="ARBA00011028"/>
    </source>
</evidence>
<dbReference type="SUPFAM" id="SSF53807">
    <property type="entry name" value="Helical backbone' metal receptor"/>
    <property type="match status" value="1"/>
</dbReference>
<dbReference type="Gene3D" id="3.40.50.1980">
    <property type="entry name" value="Nitrogenase molybdenum iron protein domain"/>
    <property type="match status" value="2"/>
</dbReference>
<dbReference type="AlphaFoldDB" id="A0A5K7XJV3"/>
<dbReference type="InterPro" id="IPR006129">
    <property type="entry name" value="AdhesinB"/>
</dbReference>
<dbReference type="GO" id="GO:0030001">
    <property type="term" value="P:metal ion transport"/>
    <property type="evidence" value="ECO:0007669"/>
    <property type="project" value="InterPro"/>
</dbReference>
<gene>
    <name evidence="7" type="ORF">PLANPX_2781</name>
</gene>
<dbReference type="InterPro" id="IPR006128">
    <property type="entry name" value="Lipoprotein_PsaA-like"/>
</dbReference>
<dbReference type="Pfam" id="PF01297">
    <property type="entry name" value="ZnuA"/>
    <property type="match status" value="1"/>
</dbReference>
<keyword evidence="5" id="KW-0732">Signal</keyword>
<dbReference type="InterPro" id="IPR050492">
    <property type="entry name" value="Bact_metal-bind_prot9"/>
</dbReference>
<reference evidence="8" key="1">
    <citation type="submission" date="2019-10" db="EMBL/GenBank/DDBJ databases">
        <title>Lacipirellula parvula gen. nov., sp. nov., representing a lineage of planctomycetes widespread in freshwater anoxic habitats, and description of the family Lacipirellulaceae.</title>
        <authorList>
            <person name="Dedysh S.N."/>
            <person name="Kulichevskaya I.S."/>
            <person name="Beletsky A.V."/>
            <person name="Rakitin A.L."/>
            <person name="Mardanov A.V."/>
            <person name="Ivanova A.A."/>
            <person name="Saltykova V.X."/>
            <person name="Rijpstra W.I.C."/>
            <person name="Sinninghe Damste J.S."/>
            <person name="Ravin N.V."/>
        </authorList>
    </citation>
    <scope>NUCLEOTIDE SEQUENCE [LARGE SCALE GENOMIC DNA]</scope>
    <source>
        <strain evidence="8">PX69</strain>
    </source>
</reference>
<dbReference type="GO" id="GO:0046872">
    <property type="term" value="F:metal ion binding"/>
    <property type="evidence" value="ECO:0007669"/>
    <property type="project" value="UniProtKB-KW"/>
</dbReference>
<dbReference type="PANTHER" id="PTHR42953">
    <property type="entry name" value="HIGH-AFFINITY ZINC UPTAKE SYSTEM PROTEIN ZNUA-RELATED"/>
    <property type="match status" value="1"/>
</dbReference>
<accession>A0A5K7XJV3</accession>
<dbReference type="PANTHER" id="PTHR42953:SF1">
    <property type="entry name" value="METAL-BINDING PROTEIN HI_0362-RELATED"/>
    <property type="match status" value="1"/>
</dbReference>
<sequence>MTINCRWFTWCALILVSATGCSESSSTHEGDAHDAPAAKAHKFSGEHPLKIVATTGPVTEMVRRVGGDHVTVEGLMGPGVDPHLYSPVAADVRKLSDADAIVYNGLHLEGRMADLFQKMSRNKATFAVTAGLEARHDTRLRATPAFDGLYDPHIWHDPTIWADCAADVAHELGEFDPAHAADYQKNAAAYAEELKAVDQFCREQIARIPADRRVLVTAHDAFSYFGKRYGVEVFGLKGISTEEEKDLKHQEEVQRMLLERKIPAVFVESAVAPRMVASLVEPCRAQGLDLQIGGELYADALGAPDSDAADYGGMIRHNAKTIADALSREKAGE</sequence>
<evidence type="ECO:0000256" key="6">
    <source>
        <dbReference type="RuleBase" id="RU003512"/>
    </source>
</evidence>
<dbReference type="PRINTS" id="PR00690">
    <property type="entry name" value="ADHESNFAMILY"/>
</dbReference>
<dbReference type="GO" id="GO:0030313">
    <property type="term" value="C:cell envelope"/>
    <property type="evidence" value="ECO:0007669"/>
    <property type="project" value="UniProtKB-SubCell"/>
</dbReference>
<keyword evidence="3 6" id="KW-0813">Transport</keyword>
<name>A0A5K7XJV3_9BACT</name>
<organism evidence="7 8">
    <name type="scientific">Lacipirellula parvula</name>
    <dbReference type="NCBI Taxonomy" id="2650471"/>
    <lineage>
        <taxon>Bacteria</taxon>
        <taxon>Pseudomonadati</taxon>
        <taxon>Planctomycetota</taxon>
        <taxon>Planctomycetia</taxon>
        <taxon>Pirellulales</taxon>
        <taxon>Lacipirellulaceae</taxon>
        <taxon>Lacipirellula</taxon>
    </lineage>
</organism>
<evidence type="ECO:0000256" key="1">
    <source>
        <dbReference type="ARBA" id="ARBA00004196"/>
    </source>
</evidence>
<dbReference type="KEGG" id="lpav:PLANPX_2781"/>
<dbReference type="Proteomes" id="UP000326837">
    <property type="component" value="Chromosome"/>
</dbReference>
<dbReference type="InterPro" id="IPR006127">
    <property type="entry name" value="ZnuA-like"/>
</dbReference>
<comment type="subcellular location">
    <subcellularLocation>
        <location evidence="1">Cell envelope</location>
    </subcellularLocation>
</comment>
<protein>
    <submittedName>
        <fullName evidence="7">Manganese ABC transporter</fullName>
    </submittedName>
</protein>
<proteinExistence type="inferred from homology"/>
<dbReference type="GO" id="GO:0007155">
    <property type="term" value="P:cell adhesion"/>
    <property type="evidence" value="ECO:0007669"/>
    <property type="project" value="InterPro"/>
</dbReference>
<dbReference type="PRINTS" id="PR00691">
    <property type="entry name" value="ADHESINB"/>
</dbReference>
<evidence type="ECO:0000313" key="8">
    <source>
        <dbReference type="Proteomes" id="UP000326837"/>
    </source>
</evidence>
<evidence type="ECO:0000256" key="5">
    <source>
        <dbReference type="ARBA" id="ARBA00022729"/>
    </source>
</evidence>
<evidence type="ECO:0000313" key="7">
    <source>
        <dbReference type="EMBL" id="BBO33169.1"/>
    </source>
</evidence>
<dbReference type="PROSITE" id="PS51257">
    <property type="entry name" value="PROKAR_LIPOPROTEIN"/>
    <property type="match status" value="1"/>
</dbReference>
<dbReference type="RefSeq" id="WP_152099006.1">
    <property type="nucleotide sequence ID" value="NZ_AP021861.1"/>
</dbReference>
<keyword evidence="4" id="KW-0479">Metal-binding</keyword>
<comment type="similarity">
    <text evidence="2 6">Belongs to the bacterial solute-binding protein 9 family.</text>
</comment>
<keyword evidence="8" id="KW-1185">Reference proteome</keyword>